<dbReference type="GO" id="GO:0031966">
    <property type="term" value="C:mitochondrial membrane"/>
    <property type="evidence" value="ECO:0007669"/>
    <property type="project" value="UniProtKB-SubCell"/>
</dbReference>
<keyword evidence="8 14" id="KW-0406">Ion transport</keyword>
<keyword evidence="4 14" id="KW-0138">CF(0)</keyword>
<keyword evidence="6 14" id="KW-0375">Hydrogen ion transport</keyword>
<dbReference type="RefSeq" id="YP_009171949.1">
    <property type="nucleotide sequence ID" value="NC_028072.1"/>
</dbReference>
<dbReference type="GO" id="GO:0015078">
    <property type="term" value="F:proton transmembrane transporter activity"/>
    <property type="evidence" value="ECO:0007669"/>
    <property type="project" value="InterPro"/>
</dbReference>
<proteinExistence type="inferred from homology"/>
<keyword evidence="11" id="KW-0066">ATP synthesis</keyword>
<keyword evidence="7 15" id="KW-1133">Transmembrane helix</keyword>
<reference evidence="16" key="1">
    <citation type="journal article" date="2015" name="Mitochondrial DNA">
        <title>An RNA-based approach to sequence the mitogenome of Hypoptopoma incognitum (Siluriformes: Loricariidae).</title>
        <authorList>
            <person name="Moreira D.A."/>
            <person name="Magalhaes M.G."/>
            <person name="de Andrade P.C."/>
            <person name="Furtado C."/>
            <person name="Val A.L."/>
            <person name="Parente T.E."/>
        </authorList>
    </citation>
    <scope>NUCLEOTIDE SEQUENCE</scope>
</reference>
<protein>
    <recommendedName>
        <fullName evidence="14">ATP synthase complex subunit 8</fullName>
    </recommendedName>
</protein>
<dbReference type="EMBL" id="KT033767">
    <property type="protein sequence ID" value="ALF03820.1"/>
    <property type="molecule type" value="Genomic_DNA"/>
</dbReference>
<evidence type="ECO:0000256" key="6">
    <source>
        <dbReference type="ARBA" id="ARBA00022781"/>
    </source>
</evidence>
<gene>
    <name evidence="16" type="primary">ATP8</name>
</gene>
<evidence type="ECO:0000256" key="14">
    <source>
        <dbReference type="RuleBase" id="RU003661"/>
    </source>
</evidence>
<evidence type="ECO:0000256" key="15">
    <source>
        <dbReference type="SAM" id="Phobius"/>
    </source>
</evidence>
<dbReference type="GO" id="GO:0015986">
    <property type="term" value="P:proton motive force-driven ATP synthesis"/>
    <property type="evidence" value="ECO:0007669"/>
    <property type="project" value="InterPro"/>
</dbReference>
<dbReference type="Pfam" id="PF00895">
    <property type="entry name" value="ATP-synt_8"/>
    <property type="match status" value="1"/>
</dbReference>
<feature type="transmembrane region" description="Helical" evidence="15">
    <location>
        <begin position="6"/>
        <end position="24"/>
    </location>
</feature>
<dbReference type="PANTHER" id="PTHR39937">
    <property type="entry name" value="ATP SYNTHASE PROTEIN 8"/>
    <property type="match status" value="1"/>
</dbReference>
<comment type="subunit">
    <text evidence="13">Component of the ATP synthase complex composed at least of ATP5F1A/subunit alpha, ATP5F1B/subunit beta, ATP5MC1/subunit c (homooctomer), MT-ATP6/subunit a, MT-ATP8/subunit 8, ATP5ME/subunit e, ATP5MF/subunit f, ATP5MG/subunit g, ATP5MK/subunit k, ATP5MJ/subunit j, ATP5F1C/subunit gamma, ATP5F1D/subunit delta, ATP5F1E/subunit epsilon, ATP5PF/subunit F6, ATP5PB/subunit b, ATP5PD/subunit d, ATP5PO/subunit OSCP. ATP synthase complex consists of a soluble F(1) head domain (subunits alpha(3) and beta(3)) - the catalytic core - and a membrane F(0) domain - the membrane proton channel (subunits c, a, 8, e, f, g, k and j). These two domains are linked by a central stalk (subunits gamma, delta, and epsilon) rotating inside the F1 region and a stationary peripheral stalk (subunits F6, b, d, and OSCP).</text>
</comment>
<comment type="similarity">
    <text evidence="2 14">Belongs to the ATPase protein 8 family.</text>
</comment>
<keyword evidence="3 14" id="KW-0813">Transport</keyword>
<evidence type="ECO:0000256" key="8">
    <source>
        <dbReference type="ARBA" id="ARBA00023065"/>
    </source>
</evidence>
<evidence type="ECO:0000256" key="3">
    <source>
        <dbReference type="ARBA" id="ARBA00022448"/>
    </source>
</evidence>
<comment type="subcellular location">
    <subcellularLocation>
        <location evidence="1 14">Mitochondrion membrane</location>
        <topology evidence="1 14">Single-pass membrane protein</topology>
    </subcellularLocation>
</comment>
<evidence type="ECO:0000256" key="7">
    <source>
        <dbReference type="ARBA" id="ARBA00022989"/>
    </source>
</evidence>
<keyword evidence="9 14" id="KW-0496">Mitochondrion</keyword>
<evidence type="ECO:0000256" key="13">
    <source>
        <dbReference type="ARBA" id="ARBA00064647"/>
    </source>
</evidence>
<evidence type="ECO:0000256" key="5">
    <source>
        <dbReference type="ARBA" id="ARBA00022692"/>
    </source>
</evidence>
<dbReference type="GO" id="GO:0045259">
    <property type="term" value="C:proton-transporting ATP synthase complex"/>
    <property type="evidence" value="ECO:0007669"/>
    <property type="project" value="UniProtKB-KW"/>
</dbReference>
<evidence type="ECO:0000256" key="10">
    <source>
        <dbReference type="ARBA" id="ARBA00023136"/>
    </source>
</evidence>
<dbReference type="CTD" id="4509"/>
<evidence type="ECO:0000256" key="11">
    <source>
        <dbReference type="ARBA" id="ARBA00023310"/>
    </source>
</evidence>
<dbReference type="AlphaFoldDB" id="A0A0U2KZZ7"/>
<dbReference type="InterPro" id="IPR050635">
    <property type="entry name" value="ATPase_protein_8"/>
</dbReference>
<sequence>MPQLNPAPWFAILLFSWLVFLAFIPNKVLNHTFTNELTPTSSQELKSETWNWPWH</sequence>
<dbReference type="GeneID" id="26047514"/>
<comment type="function">
    <text evidence="12">Subunit 8, of the mitochondrial membrane ATP synthase complex (F(1)F(0) ATP synthase or Complex V) that produces ATP from ADP in the presence of a proton gradient across the membrane which is generated by electron transport complexes of the respiratory chain. ATP synthase complex consist of a soluble F(1) head domain - the catalytic core - and a membrane F(1) domain - the membrane proton channel. These two domains are linked by a central stalk rotating inside the F(1) region and a stationary peripheral stalk. During catalysis, ATP synthesis in the catalytic domain of F(1) is coupled via a rotary mechanism of the central stalk subunits to proton translocation. In vivo, can only synthesize ATP although its ATP hydrolase activity can be activated artificially in vitro. Part of the complex F(0) domain.</text>
</comment>
<organism evidence="16">
    <name type="scientific">Hypoptopoma incognitum</name>
    <dbReference type="NCBI Taxonomy" id="1642578"/>
    <lineage>
        <taxon>Eukaryota</taxon>
        <taxon>Metazoa</taxon>
        <taxon>Chordata</taxon>
        <taxon>Craniata</taxon>
        <taxon>Vertebrata</taxon>
        <taxon>Euteleostomi</taxon>
        <taxon>Actinopterygii</taxon>
        <taxon>Neopterygii</taxon>
        <taxon>Teleostei</taxon>
        <taxon>Ostariophysi</taxon>
        <taxon>Siluriformes</taxon>
        <taxon>Loricariidae</taxon>
        <taxon>Hypoptopomatinae</taxon>
        <taxon>Hypoptopoma</taxon>
    </lineage>
</organism>
<keyword evidence="10 15" id="KW-0472">Membrane</keyword>
<dbReference type="PANTHER" id="PTHR39937:SF1">
    <property type="entry name" value="ATP SYNTHASE PROTEIN 8"/>
    <property type="match status" value="1"/>
</dbReference>
<dbReference type="InterPro" id="IPR001421">
    <property type="entry name" value="ATP8_metazoa"/>
</dbReference>
<evidence type="ECO:0000256" key="12">
    <source>
        <dbReference type="ARBA" id="ARBA00053067"/>
    </source>
</evidence>
<evidence type="ECO:0000313" key="16">
    <source>
        <dbReference type="EMBL" id="ALF03820.1"/>
    </source>
</evidence>
<geneLocation type="mitochondrion" evidence="16"/>
<evidence type="ECO:0000256" key="4">
    <source>
        <dbReference type="ARBA" id="ARBA00022547"/>
    </source>
</evidence>
<accession>A0A0U2KZZ7</accession>
<evidence type="ECO:0000256" key="1">
    <source>
        <dbReference type="ARBA" id="ARBA00004304"/>
    </source>
</evidence>
<evidence type="ECO:0000256" key="9">
    <source>
        <dbReference type="ARBA" id="ARBA00023128"/>
    </source>
</evidence>
<keyword evidence="5 14" id="KW-0812">Transmembrane</keyword>
<evidence type="ECO:0000256" key="2">
    <source>
        <dbReference type="ARBA" id="ARBA00008892"/>
    </source>
</evidence>
<name>A0A0U2KZZ7_9TELE</name>